<reference evidence="7" key="1">
    <citation type="submission" date="2020-09" db="EMBL/GenBank/DDBJ databases">
        <title>A novel bacterium of genus Hazenella, isolated from South China Sea.</title>
        <authorList>
            <person name="Huang H."/>
            <person name="Mo K."/>
            <person name="Hu Y."/>
        </authorList>
    </citation>
    <scope>NUCLEOTIDE SEQUENCE</scope>
    <source>
        <strain evidence="7">IB182357</strain>
    </source>
</reference>
<dbReference type="AlphaFoldDB" id="A0A926N9F6"/>
<evidence type="ECO:0000256" key="1">
    <source>
        <dbReference type="ARBA" id="ARBA00006581"/>
    </source>
</evidence>
<dbReference type="GO" id="GO:0006226">
    <property type="term" value="P:dUMP biosynthetic process"/>
    <property type="evidence" value="ECO:0007669"/>
    <property type="project" value="UniProtKB-UniRule"/>
</dbReference>
<keyword evidence="8" id="KW-1185">Reference proteome</keyword>
<comment type="caution">
    <text evidence="5">Lacks conserved residue(s) required for the propagation of feature annotation.</text>
</comment>
<feature type="domain" description="dUTPase-like" evidence="6">
    <location>
        <begin position="127"/>
        <end position="167"/>
    </location>
</feature>
<dbReference type="PANTHER" id="PTHR11241:SF0">
    <property type="entry name" value="DEOXYURIDINE 5'-TRIPHOSPHATE NUCLEOTIDOHYDROLASE"/>
    <property type="match status" value="1"/>
</dbReference>
<evidence type="ECO:0000259" key="6">
    <source>
        <dbReference type="Pfam" id="PF00692"/>
    </source>
</evidence>
<dbReference type="Pfam" id="PF00692">
    <property type="entry name" value="dUTPase"/>
    <property type="match status" value="2"/>
</dbReference>
<dbReference type="Proteomes" id="UP000661691">
    <property type="component" value="Unassembled WGS sequence"/>
</dbReference>
<dbReference type="EC" id="3.6.1.23" evidence="5"/>
<dbReference type="NCBIfam" id="TIGR00576">
    <property type="entry name" value="dut"/>
    <property type="match status" value="1"/>
</dbReference>
<comment type="pathway">
    <text evidence="5">Pyrimidine metabolism; dUMP biosynthesis; dUMP from dCTP (dUTP route): step 2/2.</text>
</comment>
<gene>
    <name evidence="5 7" type="primary">dut</name>
    <name evidence="7" type="ORF">IC620_05600</name>
</gene>
<keyword evidence="3 5" id="KW-0546">Nucleotide metabolism</keyword>
<dbReference type="InterPro" id="IPR029054">
    <property type="entry name" value="dUTPase-like"/>
</dbReference>
<protein>
    <recommendedName>
        <fullName evidence="5">Deoxyuridine 5'-triphosphate nucleotidohydrolase</fullName>
        <shortName evidence="5">dUTPase</shortName>
        <ecNumber evidence="5">3.6.1.23</ecNumber>
    </recommendedName>
    <alternativeName>
        <fullName evidence="5">dUTP pyrophosphatase</fullName>
    </alternativeName>
</protein>
<evidence type="ECO:0000256" key="5">
    <source>
        <dbReference type="HAMAP-Rule" id="MF_00116"/>
    </source>
</evidence>
<sequence length="172" mass="18623">MQIQVQIKKIDEEAVIPQYATRGSAGFDLVAHADRIILPGETKLISTGLAFAIPAGYEMQIRPRSGISLKTKLRLPNSPGTIDSDYRGELYVMMENGNVPTGNSGSPLDVSHQPIEGTERYPEGTYIIRRGDRIAQGVIAQVEQAQFVAVKQLDETIRGTGGFGHTGTAVID</sequence>
<evidence type="ECO:0000313" key="7">
    <source>
        <dbReference type="EMBL" id="MBD1371832.1"/>
    </source>
</evidence>
<dbReference type="GO" id="GO:0046081">
    <property type="term" value="P:dUTP catabolic process"/>
    <property type="evidence" value="ECO:0007669"/>
    <property type="project" value="InterPro"/>
</dbReference>
<comment type="cofactor">
    <cofactor evidence="5">
        <name>Mg(2+)</name>
        <dbReference type="ChEBI" id="CHEBI:18420"/>
    </cofactor>
</comment>
<dbReference type="CDD" id="cd07557">
    <property type="entry name" value="trimeric_dUTPase"/>
    <property type="match status" value="1"/>
</dbReference>
<keyword evidence="5" id="KW-0479">Metal-binding</keyword>
<evidence type="ECO:0000256" key="2">
    <source>
        <dbReference type="ARBA" id="ARBA00022801"/>
    </source>
</evidence>
<keyword evidence="2 5" id="KW-0378">Hydrolase</keyword>
<dbReference type="InterPro" id="IPR036157">
    <property type="entry name" value="dUTPase-like_sf"/>
</dbReference>
<dbReference type="GO" id="GO:0000287">
    <property type="term" value="F:magnesium ion binding"/>
    <property type="evidence" value="ECO:0007669"/>
    <property type="project" value="UniProtKB-UniRule"/>
</dbReference>
<comment type="similarity">
    <text evidence="1 5">Belongs to the dUTPase family.</text>
</comment>
<feature type="domain" description="dUTPase-like" evidence="6">
    <location>
        <begin position="13"/>
        <end position="96"/>
    </location>
</feature>
<accession>A0A926N9F6</accession>
<feature type="binding site" evidence="5">
    <location>
        <position position="77"/>
    </location>
    <ligand>
        <name>substrate</name>
    </ligand>
</feature>
<dbReference type="HAMAP" id="MF_00116">
    <property type="entry name" value="dUTPase_bact"/>
    <property type="match status" value="1"/>
</dbReference>
<evidence type="ECO:0000256" key="4">
    <source>
        <dbReference type="ARBA" id="ARBA00047686"/>
    </source>
</evidence>
<dbReference type="GO" id="GO:0004170">
    <property type="term" value="F:dUTP diphosphatase activity"/>
    <property type="evidence" value="ECO:0007669"/>
    <property type="project" value="UniProtKB-UniRule"/>
</dbReference>
<comment type="catalytic activity">
    <reaction evidence="4 5">
        <text>dUTP + H2O = dUMP + diphosphate + H(+)</text>
        <dbReference type="Rhea" id="RHEA:10248"/>
        <dbReference type="ChEBI" id="CHEBI:15377"/>
        <dbReference type="ChEBI" id="CHEBI:15378"/>
        <dbReference type="ChEBI" id="CHEBI:33019"/>
        <dbReference type="ChEBI" id="CHEBI:61555"/>
        <dbReference type="ChEBI" id="CHEBI:246422"/>
        <dbReference type="EC" id="3.6.1.23"/>
    </reaction>
</comment>
<dbReference type="EMBL" id="JACXAH010000005">
    <property type="protein sequence ID" value="MBD1371832.1"/>
    <property type="molecule type" value="Genomic_DNA"/>
</dbReference>
<keyword evidence="5" id="KW-0460">Magnesium</keyword>
<dbReference type="NCBIfam" id="NF001862">
    <property type="entry name" value="PRK00601.1"/>
    <property type="match status" value="1"/>
</dbReference>
<organism evidence="7 8">
    <name type="scientific">Polycladospora coralii</name>
    <dbReference type="NCBI Taxonomy" id="2771432"/>
    <lineage>
        <taxon>Bacteria</taxon>
        <taxon>Bacillati</taxon>
        <taxon>Bacillota</taxon>
        <taxon>Bacilli</taxon>
        <taxon>Bacillales</taxon>
        <taxon>Thermoactinomycetaceae</taxon>
        <taxon>Polycladospora</taxon>
    </lineage>
</organism>
<feature type="binding site" evidence="5">
    <location>
        <begin position="81"/>
        <end position="83"/>
    </location>
    <ligand>
        <name>substrate</name>
    </ligand>
</feature>
<feature type="binding site" evidence="5">
    <location>
        <begin position="64"/>
        <end position="66"/>
    </location>
    <ligand>
        <name>substrate</name>
    </ligand>
</feature>
<dbReference type="InterPro" id="IPR008181">
    <property type="entry name" value="dUTPase"/>
</dbReference>
<dbReference type="InterPro" id="IPR033704">
    <property type="entry name" value="dUTPase_trimeric"/>
</dbReference>
<evidence type="ECO:0000313" key="8">
    <source>
        <dbReference type="Proteomes" id="UP000661691"/>
    </source>
</evidence>
<dbReference type="PANTHER" id="PTHR11241">
    <property type="entry name" value="DEOXYURIDINE 5'-TRIPHOSPHATE NUCLEOTIDOHYDROLASE"/>
    <property type="match status" value="1"/>
</dbReference>
<comment type="function">
    <text evidence="5">This enzyme is involved in nucleotide metabolism: it produces dUMP, the immediate precursor of thymidine nucleotides and it decreases the intracellular concentration of dUTP so that uracil cannot be incorporated into DNA.</text>
</comment>
<dbReference type="SUPFAM" id="SSF51283">
    <property type="entry name" value="dUTPase-like"/>
    <property type="match status" value="1"/>
</dbReference>
<evidence type="ECO:0000256" key="3">
    <source>
        <dbReference type="ARBA" id="ARBA00023080"/>
    </source>
</evidence>
<comment type="caution">
    <text evidence="7">The sequence shown here is derived from an EMBL/GenBank/DDBJ whole genome shotgun (WGS) entry which is preliminary data.</text>
</comment>
<dbReference type="RefSeq" id="WP_191138467.1">
    <property type="nucleotide sequence ID" value="NZ_JACXAG020000001.1"/>
</dbReference>
<name>A0A926N9F6_9BACL</name>
<proteinExistence type="inferred from homology"/>
<dbReference type="Gene3D" id="2.70.40.10">
    <property type="match status" value="1"/>
</dbReference>